<organism evidence="16 17">
    <name type="scientific">Nocardioides panacisoli</name>
    <dbReference type="NCBI Taxonomy" id="627624"/>
    <lineage>
        <taxon>Bacteria</taxon>
        <taxon>Bacillati</taxon>
        <taxon>Actinomycetota</taxon>
        <taxon>Actinomycetes</taxon>
        <taxon>Propionibacteriales</taxon>
        <taxon>Nocardioidaceae</taxon>
        <taxon>Nocardioides</taxon>
    </lineage>
</organism>
<evidence type="ECO:0000256" key="2">
    <source>
        <dbReference type="ARBA" id="ARBA00022490"/>
    </source>
</evidence>
<evidence type="ECO:0000256" key="13">
    <source>
        <dbReference type="HAMAP-Rule" id="MF_00102"/>
    </source>
</evidence>
<proteinExistence type="inferred from homology"/>
<comment type="caution">
    <text evidence="13">Was originally thought to be a dihydrodipicolinate reductase (DHDPR), catalyzing the conversion of dihydrodipicolinate to tetrahydrodipicolinate. However, it was shown in E.coli that the substrate of the enzymatic reaction is not dihydrodipicolinate (DHDP) but in fact (2S,4S)-4-hydroxy-2,3,4,5-tetrahydrodipicolinic acid (HTPA), the product released by the DapA-catalyzed reaction.</text>
</comment>
<sequence length="260" mass="26953">MGASVANDGPGGKVPVGVLGARGKVGTEVCKAVEAADDLELVAQVDQDDEIDALVTSGARVVVDFTHPDVVMDNLEFCIDHGIHAVVGTTGFDEGRLETLRGWLGCSPGTGVLIAPNFSIGAILMMRFAAVAAPFYESVEVVELHHPTKADAPSGTARRTAELIAAARREAGSAPIPDATSTGLDGARGADVEGIRVHGLRIRGMVAHQEVILGGVGETLTIRHDSMDRASFTPGVLTGVRGIADHPGLTVGLEHFLDLD</sequence>
<evidence type="ECO:0000256" key="9">
    <source>
        <dbReference type="ARBA" id="ARBA00037922"/>
    </source>
</evidence>
<dbReference type="CDD" id="cd02274">
    <property type="entry name" value="DHDPR_N"/>
    <property type="match status" value="1"/>
</dbReference>
<name>A0ABP7IA90_9ACTN</name>
<evidence type="ECO:0000259" key="14">
    <source>
        <dbReference type="Pfam" id="PF01113"/>
    </source>
</evidence>
<dbReference type="InterPro" id="IPR022664">
    <property type="entry name" value="DapB_N_CS"/>
</dbReference>
<keyword evidence="3 13" id="KW-0028">Amino-acid biosynthesis</keyword>
<reference evidence="17" key="1">
    <citation type="journal article" date="2019" name="Int. J. Syst. Evol. Microbiol.">
        <title>The Global Catalogue of Microorganisms (GCM) 10K type strain sequencing project: providing services to taxonomists for standard genome sequencing and annotation.</title>
        <authorList>
            <consortium name="The Broad Institute Genomics Platform"/>
            <consortium name="The Broad Institute Genome Sequencing Center for Infectious Disease"/>
            <person name="Wu L."/>
            <person name="Ma J."/>
        </authorList>
    </citation>
    <scope>NUCLEOTIDE SEQUENCE [LARGE SCALE GENOMIC DNA]</scope>
    <source>
        <strain evidence="17">JCM 16953</strain>
    </source>
</reference>
<dbReference type="PROSITE" id="PS01298">
    <property type="entry name" value="DAPB"/>
    <property type="match status" value="1"/>
</dbReference>
<keyword evidence="2 13" id="KW-0963">Cytoplasm</keyword>
<dbReference type="InterPro" id="IPR000846">
    <property type="entry name" value="DapB_N"/>
</dbReference>
<dbReference type="RefSeq" id="WP_344773835.1">
    <property type="nucleotide sequence ID" value="NZ_BAABAH010000003.1"/>
</dbReference>
<dbReference type="EC" id="1.17.1.8" evidence="10 13"/>
<comment type="pathway">
    <text evidence="9 13">Amino-acid biosynthesis; L-lysine biosynthesis via DAP pathway; (S)-tetrahydrodipicolinate from L-aspartate: step 4/4.</text>
</comment>
<feature type="binding site" evidence="13">
    <location>
        <begin position="155"/>
        <end position="156"/>
    </location>
    <ligand>
        <name>(S)-2,3,4,5-tetrahydrodipicolinate</name>
        <dbReference type="ChEBI" id="CHEBI:16845"/>
    </ligand>
</feature>
<comment type="caution">
    <text evidence="16">The sequence shown here is derived from an EMBL/GenBank/DDBJ whole genome shotgun (WGS) entry which is preliminary data.</text>
</comment>
<feature type="binding site" evidence="13">
    <location>
        <begin position="88"/>
        <end position="90"/>
    </location>
    <ligand>
        <name>NAD(+)</name>
        <dbReference type="ChEBI" id="CHEBI:57540"/>
    </ligand>
</feature>
<feature type="domain" description="Dihydrodipicolinate reductase C-terminal" evidence="15">
    <location>
        <begin position="121"/>
        <end position="257"/>
    </location>
</feature>
<dbReference type="PANTHER" id="PTHR20836">
    <property type="entry name" value="DIHYDRODIPICOLINATE REDUCTASE"/>
    <property type="match status" value="1"/>
</dbReference>
<comment type="similarity">
    <text evidence="1 13">Belongs to the DapB family.</text>
</comment>
<feature type="binding site" evidence="13">
    <location>
        <begin position="115"/>
        <end position="118"/>
    </location>
    <ligand>
        <name>NAD(+)</name>
        <dbReference type="ChEBI" id="CHEBI:57540"/>
    </ligand>
</feature>
<dbReference type="Pfam" id="PF01113">
    <property type="entry name" value="DapB_N"/>
    <property type="match status" value="1"/>
</dbReference>
<keyword evidence="5 13" id="KW-0220">Diaminopimelate biosynthesis</keyword>
<keyword evidence="8 13" id="KW-0457">Lysine biosynthesis</keyword>
<dbReference type="Pfam" id="PF05173">
    <property type="entry name" value="DapB_C"/>
    <property type="match status" value="1"/>
</dbReference>
<dbReference type="InterPro" id="IPR023940">
    <property type="entry name" value="DHDPR_bac"/>
</dbReference>
<dbReference type="Proteomes" id="UP001501821">
    <property type="component" value="Unassembled WGS sequence"/>
</dbReference>
<evidence type="ECO:0000256" key="1">
    <source>
        <dbReference type="ARBA" id="ARBA00006642"/>
    </source>
</evidence>
<evidence type="ECO:0000256" key="4">
    <source>
        <dbReference type="ARBA" id="ARBA00022857"/>
    </source>
</evidence>
<protein>
    <recommendedName>
        <fullName evidence="10 13">4-hydroxy-tetrahydrodipicolinate reductase</fullName>
        <shortName evidence="13">HTPA reductase</shortName>
        <ecNumber evidence="10 13">1.17.1.8</ecNumber>
    </recommendedName>
</protein>
<dbReference type="InterPro" id="IPR036291">
    <property type="entry name" value="NAD(P)-bd_dom_sf"/>
</dbReference>
<comment type="caution">
    <text evidence="13">Lacks conserved residue(s) required for the propagation of feature annotation.</text>
</comment>
<evidence type="ECO:0000259" key="15">
    <source>
        <dbReference type="Pfam" id="PF05173"/>
    </source>
</evidence>
<evidence type="ECO:0000256" key="5">
    <source>
        <dbReference type="ARBA" id="ARBA00022915"/>
    </source>
</evidence>
<dbReference type="InterPro" id="IPR022663">
    <property type="entry name" value="DapB_C"/>
</dbReference>
<dbReference type="EMBL" id="BAABAH010000003">
    <property type="protein sequence ID" value="GAA3813413.1"/>
    <property type="molecule type" value="Genomic_DNA"/>
</dbReference>
<feature type="binding site" evidence="13">
    <location>
        <position position="146"/>
    </location>
    <ligand>
        <name>(S)-2,3,4,5-tetrahydrodipicolinate</name>
        <dbReference type="ChEBI" id="CHEBI:16845"/>
    </ligand>
</feature>
<dbReference type="Gene3D" id="3.40.50.720">
    <property type="entry name" value="NAD(P)-binding Rossmann-like Domain"/>
    <property type="match status" value="1"/>
</dbReference>
<comment type="subunit">
    <text evidence="13">Homotetramer.</text>
</comment>
<dbReference type="PANTHER" id="PTHR20836:SF0">
    <property type="entry name" value="4-HYDROXY-TETRAHYDRODIPICOLINATE REDUCTASE 1, CHLOROPLASTIC-RELATED"/>
    <property type="match status" value="1"/>
</dbReference>
<keyword evidence="17" id="KW-1185">Reference proteome</keyword>
<comment type="catalytic activity">
    <reaction evidence="12 13">
        <text>(S)-2,3,4,5-tetrahydrodipicolinate + NAD(+) + H2O = (2S,4S)-4-hydroxy-2,3,4,5-tetrahydrodipicolinate + NADH + H(+)</text>
        <dbReference type="Rhea" id="RHEA:35323"/>
        <dbReference type="ChEBI" id="CHEBI:15377"/>
        <dbReference type="ChEBI" id="CHEBI:15378"/>
        <dbReference type="ChEBI" id="CHEBI:16845"/>
        <dbReference type="ChEBI" id="CHEBI:57540"/>
        <dbReference type="ChEBI" id="CHEBI:57945"/>
        <dbReference type="ChEBI" id="CHEBI:67139"/>
        <dbReference type="EC" id="1.17.1.8"/>
    </reaction>
</comment>
<keyword evidence="4 13" id="KW-0521">NADP</keyword>
<comment type="subcellular location">
    <subcellularLocation>
        <location evidence="13">Cytoplasm</location>
    </subcellularLocation>
</comment>
<evidence type="ECO:0000256" key="6">
    <source>
        <dbReference type="ARBA" id="ARBA00023002"/>
    </source>
</evidence>
<evidence type="ECO:0000256" key="10">
    <source>
        <dbReference type="ARBA" id="ARBA00038983"/>
    </source>
</evidence>
<dbReference type="Gene3D" id="3.30.360.10">
    <property type="entry name" value="Dihydrodipicolinate Reductase, domain 2"/>
    <property type="match status" value="1"/>
</dbReference>
<evidence type="ECO:0000256" key="11">
    <source>
        <dbReference type="ARBA" id="ARBA00049080"/>
    </source>
</evidence>
<evidence type="ECO:0000313" key="16">
    <source>
        <dbReference type="EMBL" id="GAA3813413.1"/>
    </source>
</evidence>
<feature type="domain" description="Dihydrodipicolinate reductase N-terminal" evidence="14">
    <location>
        <begin position="15"/>
        <end position="118"/>
    </location>
</feature>
<evidence type="ECO:0000256" key="12">
    <source>
        <dbReference type="ARBA" id="ARBA00049396"/>
    </source>
</evidence>
<evidence type="ECO:0000256" key="7">
    <source>
        <dbReference type="ARBA" id="ARBA00023027"/>
    </source>
</evidence>
<dbReference type="HAMAP" id="MF_00102">
    <property type="entry name" value="DapB"/>
    <property type="match status" value="1"/>
</dbReference>
<dbReference type="PIRSF" id="PIRSF000161">
    <property type="entry name" value="DHPR"/>
    <property type="match status" value="1"/>
</dbReference>
<keyword evidence="7 13" id="KW-0520">NAD</keyword>
<accession>A0ABP7IA90</accession>
<feature type="binding site" evidence="13">
    <location>
        <begin position="20"/>
        <end position="25"/>
    </location>
    <ligand>
        <name>NAD(+)</name>
        <dbReference type="ChEBI" id="CHEBI:57540"/>
    </ligand>
</feature>
<evidence type="ECO:0000256" key="8">
    <source>
        <dbReference type="ARBA" id="ARBA00023154"/>
    </source>
</evidence>
<dbReference type="SUPFAM" id="SSF55347">
    <property type="entry name" value="Glyceraldehyde-3-phosphate dehydrogenase-like, C-terminal domain"/>
    <property type="match status" value="1"/>
</dbReference>
<dbReference type="NCBIfam" id="TIGR00036">
    <property type="entry name" value="dapB"/>
    <property type="match status" value="1"/>
</dbReference>
<comment type="catalytic activity">
    <reaction evidence="11 13">
        <text>(S)-2,3,4,5-tetrahydrodipicolinate + NADP(+) + H2O = (2S,4S)-4-hydroxy-2,3,4,5-tetrahydrodipicolinate + NADPH + H(+)</text>
        <dbReference type="Rhea" id="RHEA:35331"/>
        <dbReference type="ChEBI" id="CHEBI:15377"/>
        <dbReference type="ChEBI" id="CHEBI:15378"/>
        <dbReference type="ChEBI" id="CHEBI:16845"/>
        <dbReference type="ChEBI" id="CHEBI:57783"/>
        <dbReference type="ChEBI" id="CHEBI:58349"/>
        <dbReference type="ChEBI" id="CHEBI:67139"/>
        <dbReference type="EC" id="1.17.1.8"/>
    </reaction>
</comment>
<comment type="function">
    <text evidence="13">Catalyzes the conversion of 4-hydroxy-tetrahydrodipicolinate (HTPA) to tetrahydrodipicolinate.</text>
</comment>
<keyword evidence="6 13" id="KW-0560">Oxidoreductase</keyword>
<gene>
    <name evidence="13 16" type="primary">dapB</name>
    <name evidence="16" type="ORF">GCM10022242_14720</name>
</gene>
<evidence type="ECO:0000256" key="3">
    <source>
        <dbReference type="ARBA" id="ARBA00022605"/>
    </source>
</evidence>
<feature type="active site" description="Proton donor" evidence="13">
    <location>
        <position position="149"/>
    </location>
</feature>
<evidence type="ECO:0000313" key="17">
    <source>
        <dbReference type="Proteomes" id="UP001501821"/>
    </source>
</evidence>
<dbReference type="SUPFAM" id="SSF51735">
    <property type="entry name" value="NAD(P)-binding Rossmann-fold domains"/>
    <property type="match status" value="1"/>
</dbReference>
<feature type="active site" description="Proton donor/acceptor" evidence="13">
    <location>
        <position position="145"/>
    </location>
</feature>